<evidence type="ECO:0000313" key="6">
    <source>
        <dbReference type="EMBL" id="GCE12201.1"/>
    </source>
</evidence>
<evidence type="ECO:0000256" key="2">
    <source>
        <dbReference type="ARBA" id="ARBA00022643"/>
    </source>
</evidence>
<protein>
    <recommendedName>
        <fullName evidence="5">Luciferase-like domain-containing protein</fullName>
    </recommendedName>
</protein>
<dbReference type="PANTHER" id="PTHR42847:SF8">
    <property type="entry name" value="CONSERVED PROTEIN"/>
    <property type="match status" value="1"/>
</dbReference>
<evidence type="ECO:0000313" key="7">
    <source>
        <dbReference type="Proteomes" id="UP000287352"/>
    </source>
</evidence>
<dbReference type="Pfam" id="PF00296">
    <property type="entry name" value="Bac_luciferase"/>
    <property type="match status" value="1"/>
</dbReference>
<dbReference type="RefSeq" id="WP_161975399.1">
    <property type="nucleotide sequence ID" value="NZ_BIFR01000001.1"/>
</dbReference>
<keyword evidence="1" id="KW-0285">Flavoprotein</keyword>
<dbReference type="InterPro" id="IPR011251">
    <property type="entry name" value="Luciferase-like_dom"/>
</dbReference>
<dbReference type="SUPFAM" id="SSF51679">
    <property type="entry name" value="Bacterial luciferase-like"/>
    <property type="match status" value="1"/>
</dbReference>
<proteinExistence type="predicted"/>
<evidence type="ECO:0000259" key="5">
    <source>
        <dbReference type="Pfam" id="PF00296"/>
    </source>
</evidence>
<sequence>MSTIEFGLMLRQNDPGHPLSEVLQFNRQCIEAATAGFTTLWLEDHLQVKETDELECLSTLCFLAGQYPQFNIGSMVLSQSYRNPALLAKMAATLQHLSGGRFLLGLGAGWKEDEYRSYNYPFPSTRVRMEQLEEAIEILRALWSKPQPVTFTGQHYAIHEAYCVPQPVPAIPLLIGGGGEQKTLAIVARHADMWNFNSCTVEEYQRKLDILKQHCAKIGRNPDEIRLTYLSTLSVSEDPAQVKRHPQKHFIAGNAAEVIQELDQFRAIGVTHFLFRILDSASLTHFVAHVVPHFA</sequence>
<name>A0A401ZZF8_9CHLR</name>
<dbReference type="Proteomes" id="UP000287352">
    <property type="component" value="Unassembled WGS sequence"/>
</dbReference>
<keyword evidence="3" id="KW-0560">Oxidoreductase</keyword>
<dbReference type="Gene3D" id="3.20.20.30">
    <property type="entry name" value="Luciferase-like domain"/>
    <property type="match status" value="1"/>
</dbReference>
<dbReference type="InterPro" id="IPR050172">
    <property type="entry name" value="SsuD_RutA_monooxygenase"/>
</dbReference>
<evidence type="ECO:0000256" key="1">
    <source>
        <dbReference type="ARBA" id="ARBA00022630"/>
    </source>
</evidence>
<feature type="domain" description="Luciferase-like" evidence="5">
    <location>
        <begin position="9"/>
        <end position="266"/>
    </location>
</feature>
<organism evidence="6 7">
    <name type="scientific">Tengunoibacter tsumagoiensis</name>
    <dbReference type="NCBI Taxonomy" id="2014871"/>
    <lineage>
        <taxon>Bacteria</taxon>
        <taxon>Bacillati</taxon>
        <taxon>Chloroflexota</taxon>
        <taxon>Ktedonobacteria</taxon>
        <taxon>Ktedonobacterales</taxon>
        <taxon>Dictyobacteraceae</taxon>
        <taxon>Tengunoibacter</taxon>
    </lineage>
</organism>
<dbReference type="InterPro" id="IPR036661">
    <property type="entry name" value="Luciferase-like_sf"/>
</dbReference>
<comment type="caution">
    <text evidence="6">The sequence shown here is derived from an EMBL/GenBank/DDBJ whole genome shotgun (WGS) entry which is preliminary data.</text>
</comment>
<dbReference type="GO" id="GO:0008726">
    <property type="term" value="F:alkanesulfonate monooxygenase activity"/>
    <property type="evidence" value="ECO:0007669"/>
    <property type="project" value="TreeGrafter"/>
</dbReference>
<dbReference type="GO" id="GO:0046306">
    <property type="term" value="P:alkanesulfonate catabolic process"/>
    <property type="evidence" value="ECO:0007669"/>
    <property type="project" value="TreeGrafter"/>
</dbReference>
<dbReference type="AlphaFoldDB" id="A0A401ZZF8"/>
<dbReference type="PANTHER" id="PTHR42847">
    <property type="entry name" value="ALKANESULFONATE MONOOXYGENASE"/>
    <property type="match status" value="1"/>
</dbReference>
<evidence type="ECO:0000256" key="3">
    <source>
        <dbReference type="ARBA" id="ARBA00023002"/>
    </source>
</evidence>
<reference evidence="7" key="1">
    <citation type="submission" date="2018-12" db="EMBL/GenBank/DDBJ databases">
        <title>Tengunoibacter tsumagoiensis gen. nov., sp. nov., Dictyobacter kobayashii sp. nov., D. alpinus sp. nov., and D. joshuensis sp. nov. and description of Dictyobacteraceae fam. nov. within the order Ktedonobacterales isolated from Tengu-no-mugimeshi.</title>
        <authorList>
            <person name="Wang C.M."/>
            <person name="Zheng Y."/>
            <person name="Sakai Y."/>
            <person name="Toyoda A."/>
            <person name="Minakuchi Y."/>
            <person name="Abe K."/>
            <person name="Yokota A."/>
            <person name="Yabe S."/>
        </authorList>
    </citation>
    <scope>NUCLEOTIDE SEQUENCE [LARGE SCALE GENOMIC DNA]</scope>
    <source>
        <strain evidence="7">Uno3</strain>
    </source>
</reference>
<keyword evidence="2" id="KW-0288">FMN</keyword>
<evidence type="ECO:0000256" key="4">
    <source>
        <dbReference type="ARBA" id="ARBA00023033"/>
    </source>
</evidence>
<gene>
    <name evidence="6" type="ORF">KTT_20600</name>
</gene>
<keyword evidence="7" id="KW-1185">Reference proteome</keyword>
<keyword evidence="4" id="KW-0503">Monooxygenase</keyword>
<accession>A0A401ZZF8</accession>
<dbReference type="EMBL" id="BIFR01000001">
    <property type="protein sequence ID" value="GCE12201.1"/>
    <property type="molecule type" value="Genomic_DNA"/>
</dbReference>